<dbReference type="AlphaFoldDB" id="A0A3B0XJY6"/>
<dbReference type="EMBL" id="UOFH01000254">
    <property type="protein sequence ID" value="VAW63632.1"/>
    <property type="molecule type" value="Genomic_DNA"/>
</dbReference>
<organism evidence="1">
    <name type="scientific">hydrothermal vent metagenome</name>
    <dbReference type="NCBI Taxonomy" id="652676"/>
    <lineage>
        <taxon>unclassified sequences</taxon>
        <taxon>metagenomes</taxon>
        <taxon>ecological metagenomes</taxon>
    </lineage>
</organism>
<dbReference type="InterPro" id="IPR036249">
    <property type="entry name" value="Thioredoxin-like_sf"/>
</dbReference>
<dbReference type="SUPFAM" id="SSF52833">
    <property type="entry name" value="Thioredoxin-like"/>
    <property type="match status" value="1"/>
</dbReference>
<accession>A0A3B0XJY6</accession>
<dbReference type="InterPro" id="IPR008554">
    <property type="entry name" value="Glutaredoxin-like"/>
</dbReference>
<gene>
    <name evidence="1" type="ORF">MNBD_GAMMA08-726</name>
</gene>
<reference evidence="1" key="1">
    <citation type="submission" date="2018-06" db="EMBL/GenBank/DDBJ databases">
        <authorList>
            <person name="Zhirakovskaya E."/>
        </authorList>
    </citation>
    <scope>NUCLEOTIDE SEQUENCE</scope>
</reference>
<evidence type="ECO:0000313" key="1">
    <source>
        <dbReference type="EMBL" id="VAW63632.1"/>
    </source>
</evidence>
<dbReference type="Gene3D" id="3.40.30.10">
    <property type="entry name" value="Glutaredoxin"/>
    <property type="match status" value="1"/>
</dbReference>
<proteinExistence type="predicted"/>
<dbReference type="Pfam" id="PF05768">
    <property type="entry name" value="Glrx-like"/>
    <property type="match status" value="1"/>
</dbReference>
<sequence length="80" mass="9219">MIEFTVYSRYGCHLCEDLVQQLSQLQQAHNFRILEVDVDSSPQLIEQYGSQVPLVTCGDEQICHYFLDQAAILQQLENSQ</sequence>
<protein>
    <submittedName>
        <fullName evidence="1">Uncharacterized protein</fullName>
    </submittedName>
</protein>
<name>A0A3B0XJY6_9ZZZZ</name>